<name>A0ABU1AT66_9BACT</name>
<proteinExistence type="predicted"/>
<dbReference type="RefSeq" id="WP_308949484.1">
    <property type="nucleotide sequence ID" value="NZ_JARXHW010000013.1"/>
</dbReference>
<sequence>MVARKEYSDAPVFYGSGKSTRFSSPSAKYGVTYLARTKEAAFAETIRDSKLHYDANDNLCIYESELEQLELHSFKLKKGKARVIDLTGPGCDKIGARVECFTQGTAQGYRISQQWARELMTHPVAAAGLLYLGNRSADTCVALFGEIGKTGFENSIGNVEEMTIQRKTTPLGADGSFIRWLKEVDIQLTPSISTL</sequence>
<gene>
    <name evidence="2" type="ORF">QEH52_07510</name>
</gene>
<evidence type="ECO:0000313" key="2">
    <source>
        <dbReference type="EMBL" id="MDQ8207349.1"/>
    </source>
</evidence>
<accession>A0ABU1AT66</accession>
<evidence type="ECO:0000259" key="1">
    <source>
        <dbReference type="Pfam" id="PF08808"/>
    </source>
</evidence>
<dbReference type="EMBL" id="JARXHW010000013">
    <property type="protein sequence ID" value="MDQ8207349.1"/>
    <property type="molecule type" value="Genomic_DNA"/>
</dbReference>
<keyword evidence="3" id="KW-1185">Reference proteome</keyword>
<protein>
    <submittedName>
        <fullName evidence="2">RES family NAD+ phosphorylase</fullName>
    </submittedName>
</protein>
<organism evidence="2 3">
    <name type="scientific">Thalassobacterium maritimum</name>
    <dbReference type="NCBI Taxonomy" id="3041265"/>
    <lineage>
        <taxon>Bacteria</taxon>
        <taxon>Pseudomonadati</taxon>
        <taxon>Verrucomicrobiota</taxon>
        <taxon>Opitutia</taxon>
        <taxon>Puniceicoccales</taxon>
        <taxon>Coraliomargaritaceae</taxon>
        <taxon>Thalassobacterium</taxon>
    </lineage>
</organism>
<dbReference type="Proteomes" id="UP001225316">
    <property type="component" value="Unassembled WGS sequence"/>
</dbReference>
<comment type="caution">
    <text evidence="2">The sequence shown here is derived from an EMBL/GenBank/DDBJ whole genome shotgun (WGS) entry which is preliminary data.</text>
</comment>
<evidence type="ECO:0000313" key="3">
    <source>
        <dbReference type="Proteomes" id="UP001225316"/>
    </source>
</evidence>
<dbReference type="Pfam" id="PF08808">
    <property type="entry name" value="RES"/>
    <property type="match status" value="1"/>
</dbReference>
<dbReference type="InterPro" id="IPR014914">
    <property type="entry name" value="RES_dom"/>
</dbReference>
<feature type="domain" description="RES" evidence="1">
    <location>
        <begin position="3"/>
        <end position="147"/>
    </location>
</feature>
<reference evidence="2 3" key="1">
    <citation type="submission" date="2023-04" db="EMBL/GenBank/DDBJ databases">
        <title>A novel bacteria isolated from coastal sediment.</title>
        <authorList>
            <person name="Liu X.-J."/>
            <person name="Du Z.-J."/>
        </authorList>
    </citation>
    <scope>NUCLEOTIDE SEQUENCE [LARGE SCALE GENOMIC DNA]</scope>
    <source>
        <strain evidence="2 3">SDUM461003</strain>
    </source>
</reference>